<sequence length="312" mass="35094">MMITKQRKIIFAITLFYTILILYFMFFAFGRADSLDRETGYTFLFIPDDFFRLPGLSDLLHPTLMAAVGFGNIAGFIPFGILIPLLYRTSFLRFMVLFILSILVLETVQALTLLGSFDMNDVIQNSIGAAVGFGAYKFGFRTDRVWRNITVTCISAMVLTIGIWGIFGIVDHALTKEQGPFVALNELKNSSAGPSTDTKRDSFQMGGQSIDPQYNVYSTEGKSTVTYTYTLDSSELYLYLNFGIPDQEEAQGSLRISADGQEYLSTSAEDSSHEPGMSSIYLQGAKEVMITLEGNERIWDVGFREMRYAWKW</sequence>
<evidence type="ECO:0000259" key="2">
    <source>
        <dbReference type="Pfam" id="PF04892"/>
    </source>
</evidence>
<gene>
    <name evidence="3" type="ORF">EJP77_08560</name>
</gene>
<evidence type="ECO:0000256" key="1">
    <source>
        <dbReference type="SAM" id="Phobius"/>
    </source>
</evidence>
<keyword evidence="1" id="KW-1133">Transmembrane helix</keyword>
<comment type="caution">
    <text evidence="3">The sequence shown here is derived from an EMBL/GenBank/DDBJ whole genome shotgun (WGS) entry which is preliminary data.</text>
</comment>
<dbReference type="OrthoDB" id="4822551at2"/>
<keyword evidence="1" id="KW-0812">Transmembrane</keyword>
<feature type="transmembrane region" description="Helical" evidence="1">
    <location>
        <begin position="94"/>
        <end position="116"/>
    </location>
</feature>
<feature type="domain" description="VanZ-like" evidence="2">
    <location>
        <begin position="15"/>
        <end position="138"/>
    </location>
</feature>
<protein>
    <submittedName>
        <fullName evidence="3">VanZ family protein</fullName>
    </submittedName>
</protein>
<feature type="transmembrane region" description="Helical" evidence="1">
    <location>
        <begin position="9"/>
        <end position="29"/>
    </location>
</feature>
<organism evidence="3 4">
    <name type="scientific">Paenibacillus zeisoli</name>
    <dbReference type="NCBI Taxonomy" id="2496267"/>
    <lineage>
        <taxon>Bacteria</taxon>
        <taxon>Bacillati</taxon>
        <taxon>Bacillota</taxon>
        <taxon>Bacilli</taxon>
        <taxon>Bacillales</taxon>
        <taxon>Paenibacillaceae</taxon>
        <taxon>Paenibacillus</taxon>
    </lineage>
</organism>
<dbReference type="InterPro" id="IPR006976">
    <property type="entry name" value="VanZ-like"/>
</dbReference>
<name>A0A3S1BUF9_9BACL</name>
<dbReference type="Pfam" id="PF04892">
    <property type="entry name" value="VanZ"/>
    <property type="match status" value="1"/>
</dbReference>
<dbReference type="EMBL" id="RZNX01000002">
    <property type="protein sequence ID" value="RUT33677.1"/>
    <property type="molecule type" value="Genomic_DNA"/>
</dbReference>
<keyword evidence="1" id="KW-0472">Membrane</keyword>
<reference evidence="3 4" key="1">
    <citation type="submission" date="2018-12" db="EMBL/GenBank/DDBJ databases">
        <authorList>
            <person name="Sun L."/>
            <person name="Chen Z."/>
        </authorList>
    </citation>
    <scope>NUCLEOTIDE SEQUENCE [LARGE SCALE GENOMIC DNA]</scope>
    <source>
        <strain evidence="3 4">3-5-3</strain>
    </source>
</reference>
<dbReference type="Proteomes" id="UP000272464">
    <property type="component" value="Unassembled WGS sequence"/>
</dbReference>
<dbReference type="AlphaFoldDB" id="A0A3S1BUF9"/>
<evidence type="ECO:0000313" key="4">
    <source>
        <dbReference type="Proteomes" id="UP000272464"/>
    </source>
</evidence>
<feature type="transmembrane region" description="Helical" evidence="1">
    <location>
        <begin position="151"/>
        <end position="170"/>
    </location>
</feature>
<evidence type="ECO:0000313" key="3">
    <source>
        <dbReference type="EMBL" id="RUT33677.1"/>
    </source>
</evidence>
<proteinExistence type="predicted"/>
<feature type="transmembrane region" description="Helical" evidence="1">
    <location>
        <begin position="64"/>
        <end position="87"/>
    </location>
</feature>
<accession>A0A3S1BUF9</accession>
<keyword evidence="4" id="KW-1185">Reference proteome</keyword>
<feature type="transmembrane region" description="Helical" evidence="1">
    <location>
        <begin position="122"/>
        <end position="139"/>
    </location>
</feature>